<reference evidence="2" key="1">
    <citation type="journal article" date="2015" name="Nature">
        <title>Complex archaea that bridge the gap between prokaryotes and eukaryotes.</title>
        <authorList>
            <person name="Spang A."/>
            <person name="Saw J.H."/>
            <person name="Jorgensen S.L."/>
            <person name="Zaremba-Niedzwiedzka K."/>
            <person name="Martijn J."/>
            <person name="Lind A.E."/>
            <person name="van Eijk R."/>
            <person name="Schleper C."/>
            <person name="Guy L."/>
            <person name="Ettema T.J."/>
        </authorList>
    </citation>
    <scope>NUCLEOTIDE SEQUENCE</scope>
</reference>
<accession>A0A0F9ALY4</accession>
<sequence>FWLGEAPSRTLELSQELSELRRQIEQRLNSNGDVIAWLAAECALPAEAAEQAVRYVRAQKDSLGLVPTDTDVVFERFFDDSGGMQLIVHAPFGGRINRAWGLALRKRFCVSFDFELQAAASDDAILLSIGPQNSFPLEDLFSFVRSAIVEETLTQALLPTPLFPTRWRWNATRALAVLRQRQGKRVPPPIQRMRSDDLLAAVFPRIVACQENVTGPVDLPDHPLVRQTVHDCLHEAMDLEGLKEVLTRVEAGEIRLHARDTTEPSPFAHEMLNSKPYTYLDDAPLEERRARAITLRRTLPESARDLGVLDESAIQRVREEAWPQPRDAEEVHDSLLGLIAVRAADAPEWEGWLDELIAAGRAAVAQTAEGERLWFAAEDLRLVEELY</sequence>
<dbReference type="InterPro" id="IPR013701">
    <property type="entry name" value="Lhr-like_DEAD/DEAH_assoc"/>
</dbReference>
<dbReference type="GO" id="GO:0005524">
    <property type="term" value="F:ATP binding"/>
    <property type="evidence" value="ECO:0007669"/>
    <property type="project" value="InterPro"/>
</dbReference>
<feature type="non-terminal residue" evidence="2">
    <location>
        <position position="387"/>
    </location>
</feature>
<organism evidence="2">
    <name type="scientific">marine sediment metagenome</name>
    <dbReference type="NCBI Taxonomy" id="412755"/>
    <lineage>
        <taxon>unclassified sequences</taxon>
        <taxon>metagenomes</taxon>
        <taxon>ecological metagenomes</taxon>
    </lineage>
</organism>
<dbReference type="GO" id="GO:0016887">
    <property type="term" value="F:ATP hydrolysis activity"/>
    <property type="evidence" value="ECO:0007669"/>
    <property type="project" value="TreeGrafter"/>
</dbReference>
<dbReference type="PANTHER" id="PTHR47962">
    <property type="entry name" value="ATP-DEPENDENT HELICASE LHR-RELATED-RELATED"/>
    <property type="match status" value="1"/>
</dbReference>
<name>A0A0F9ALY4_9ZZZZ</name>
<dbReference type="PANTHER" id="PTHR47962:SF5">
    <property type="entry name" value="ATP-DEPENDENT HELICASE LHR-RELATED"/>
    <property type="match status" value="1"/>
</dbReference>
<comment type="caution">
    <text evidence="2">The sequence shown here is derived from an EMBL/GenBank/DDBJ whole genome shotgun (WGS) entry which is preliminary data.</text>
</comment>
<evidence type="ECO:0000313" key="2">
    <source>
        <dbReference type="EMBL" id="KKK73211.1"/>
    </source>
</evidence>
<dbReference type="InterPro" id="IPR052511">
    <property type="entry name" value="ATP-dep_Helicase"/>
</dbReference>
<dbReference type="AlphaFoldDB" id="A0A0F9ALY4"/>
<feature type="non-terminal residue" evidence="2">
    <location>
        <position position="1"/>
    </location>
</feature>
<dbReference type="EMBL" id="LAZR01056889">
    <property type="protein sequence ID" value="KKK73211.1"/>
    <property type="molecule type" value="Genomic_DNA"/>
</dbReference>
<protein>
    <recommendedName>
        <fullName evidence="1">Lhr-like DEAD/H associated domain-containing protein</fullName>
    </recommendedName>
</protein>
<gene>
    <name evidence="2" type="ORF">LCGC14_2896100</name>
</gene>
<evidence type="ECO:0000259" key="1">
    <source>
        <dbReference type="Pfam" id="PF08494"/>
    </source>
</evidence>
<feature type="domain" description="Lhr-like DEAD/H associated" evidence="1">
    <location>
        <begin position="66"/>
        <end position="268"/>
    </location>
</feature>
<dbReference type="GO" id="GO:0003677">
    <property type="term" value="F:DNA binding"/>
    <property type="evidence" value="ECO:0007669"/>
    <property type="project" value="TreeGrafter"/>
</dbReference>
<dbReference type="Pfam" id="PF08494">
    <property type="entry name" value="DEAD_assoc"/>
    <property type="match status" value="1"/>
</dbReference>
<proteinExistence type="predicted"/>